<dbReference type="InterPro" id="IPR013321">
    <property type="entry name" value="Arc_rbn_hlx_hlx"/>
</dbReference>
<dbReference type="AlphaFoldDB" id="A0A9W6ESM7"/>
<dbReference type="RefSeq" id="WP_286136669.1">
    <property type="nucleotide sequence ID" value="NZ_BRPL01000002.1"/>
</dbReference>
<accession>A0A9W6ESM7</accession>
<reference evidence="1" key="2">
    <citation type="journal article" date="2023" name="PLoS ONE">
        <title>Philodulcilactobacillus myokoensis gen. nov., sp. nov., a fructophilic, acidophilic, and agar-phobic lactic acid bacterium isolated from fermented vegetable extracts.</title>
        <authorList>
            <person name="Kouya T."/>
            <person name="Ishiyama Y."/>
            <person name="Ohashi S."/>
            <person name="Kumakubo R."/>
            <person name="Yamazaki T."/>
            <person name="Otaki T."/>
        </authorList>
    </citation>
    <scope>NUCLEOTIDE SEQUENCE</scope>
    <source>
        <strain evidence="1">WR16-4</strain>
    </source>
</reference>
<dbReference type="GO" id="GO:0006355">
    <property type="term" value="P:regulation of DNA-templated transcription"/>
    <property type="evidence" value="ECO:0007669"/>
    <property type="project" value="InterPro"/>
</dbReference>
<keyword evidence="2" id="KW-1185">Reference proteome</keyword>
<evidence type="ECO:0000313" key="1">
    <source>
        <dbReference type="EMBL" id="GLB47211.1"/>
    </source>
</evidence>
<reference evidence="1" key="1">
    <citation type="submission" date="2022-07" db="EMBL/GenBank/DDBJ databases">
        <authorList>
            <person name="Kouya T."/>
            <person name="Ishiyama Y."/>
        </authorList>
    </citation>
    <scope>NUCLEOTIDE SEQUENCE</scope>
    <source>
        <strain evidence="1">WR16-4</strain>
    </source>
</reference>
<comment type="caution">
    <text evidence="1">The sequence shown here is derived from an EMBL/GenBank/DDBJ whole genome shotgun (WGS) entry which is preliminary data.</text>
</comment>
<evidence type="ECO:0000313" key="2">
    <source>
        <dbReference type="Proteomes" id="UP001144204"/>
    </source>
</evidence>
<protein>
    <submittedName>
        <fullName evidence="1">Uncharacterized protein</fullName>
    </submittedName>
</protein>
<name>A0A9W6ESM7_9LACO</name>
<organism evidence="1 2">
    <name type="scientific">Philodulcilactobacillus myokoensis</name>
    <dbReference type="NCBI Taxonomy" id="2929573"/>
    <lineage>
        <taxon>Bacteria</taxon>
        <taxon>Bacillati</taxon>
        <taxon>Bacillota</taxon>
        <taxon>Bacilli</taxon>
        <taxon>Lactobacillales</taxon>
        <taxon>Lactobacillaceae</taxon>
        <taxon>Philodulcilactobacillus</taxon>
    </lineage>
</organism>
<dbReference type="Proteomes" id="UP001144204">
    <property type="component" value="Unassembled WGS sequence"/>
</dbReference>
<dbReference type="Gene3D" id="1.10.1220.10">
    <property type="entry name" value="Met repressor-like"/>
    <property type="match status" value="1"/>
</dbReference>
<sequence length="90" mass="10487">MDNYHDYPFKIIFNPKMAKQLKHFNASFASNSVNMNSIRIQDSFANDAVIHDLIHGYIQMGNLNQQISNEFIPCEEDADQKLKQFLNHNN</sequence>
<proteinExistence type="predicted"/>
<gene>
    <name evidence="1" type="ORF">WR164_11900</name>
</gene>
<dbReference type="EMBL" id="BRPL01000002">
    <property type="protein sequence ID" value="GLB47211.1"/>
    <property type="molecule type" value="Genomic_DNA"/>
</dbReference>